<keyword evidence="3" id="KW-0063">Aspartyl esterase</keyword>
<keyword evidence="7" id="KW-1185">Reference proteome</keyword>
<dbReference type="InterPro" id="IPR012334">
    <property type="entry name" value="Pectin_lyas_fold"/>
</dbReference>
<gene>
    <name evidence="6" type="ORF">RJ640_002600</name>
</gene>
<dbReference type="Pfam" id="PF01095">
    <property type="entry name" value="Pectinesterase"/>
    <property type="match status" value="1"/>
</dbReference>
<dbReference type="Proteomes" id="UP001187471">
    <property type="component" value="Unassembled WGS sequence"/>
</dbReference>
<dbReference type="InterPro" id="IPR011050">
    <property type="entry name" value="Pectin_lyase_fold/virulence"/>
</dbReference>
<organism evidence="6 7">
    <name type="scientific">Escallonia rubra</name>
    <dbReference type="NCBI Taxonomy" id="112253"/>
    <lineage>
        <taxon>Eukaryota</taxon>
        <taxon>Viridiplantae</taxon>
        <taxon>Streptophyta</taxon>
        <taxon>Embryophyta</taxon>
        <taxon>Tracheophyta</taxon>
        <taxon>Spermatophyta</taxon>
        <taxon>Magnoliopsida</taxon>
        <taxon>eudicotyledons</taxon>
        <taxon>Gunneridae</taxon>
        <taxon>Pentapetalae</taxon>
        <taxon>asterids</taxon>
        <taxon>campanulids</taxon>
        <taxon>Escalloniales</taxon>
        <taxon>Escalloniaceae</taxon>
        <taxon>Escallonia</taxon>
    </lineage>
</organism>
<dbReference type="GO" id="GO:0030599">
    <property type="term" value="F:pectinesterase activity"/>
    <property type="evidence" value="ECO:0007669"/>
    <property type="project" value="UniProtKB-EC"/>
</dbReference>
<dbReference type="Gene3D" id="2.160.20.10">
    <property type="entry name" value="Single-stranded right-handed beta-helix, Pectin lyase-like"/>
    <property type="match status" value="1"/>
</dbReference>
<evidence type="ECO:0000259" key="5">
    <source>
        <dbReference type="Pfam" id="PF01095"/>
    </source>
</evidence>
<feature type="domain" description="Pectinesterase catalytic" evidence="5">
    <location>
        <begin position="49"/>
        <end position="122"/>
    </location>
</feature>
<evidence type="ECO:0000256" key="4">
    <source>
        <dbReference type="ARBA" id="ARBA00047928"/>
    </source>
</evidence>
<evidence type="ECO:0000256" key="2">
    <source>
        <dbReference type="ARBA" id="ARBA00022801"/>
    </source>
</evidence>
<dbReference type="AlphaFoldDB" id="A0AA88R8V0"/>
<comment type="pathway">
    <text evidence="1">Glycan metabolism; pectin degradation; 2-dehydro-3-deoxy-D-gluconate from pectin: step 1/5.</text>
</comment>
<comment type="catalytic activity">
    <reaction evidence="4">
        <text>[(1-&gt;4)-alpha-D-galacturonosyl methyl ester](n) + n H2O = [(1-&gt;4)-alpha-D-galacturonosyl](n) + n methanol + n H(+)</text>
        <dbReference type="Rhea" id="RHEA:22380"/>
        <dbReference type="Rhea" id="RHEA-COMP:14570"/>
        <dbReference type="Rhea" id="RHEA-COMP:14573"/>
        <dbReference type="ChEBI" id="CHEBI:15377"/>
        <dbReference type="ChEBI" id="CHEBI:15378"/>
        <dbReference type="ChEBI" id="CHEBI:17790"/>
        <dbReference type="ChEBI" id="CHEBI:140522"/>
        <dbReference type="ChEBI" id="CHEBI:140523"/>
        <dbReference type="EC" id="3.1.1.11"/>
    </reaction>
</comment>
<evidence type="ECO:0000313" key="7">
    <source>
        <dbReference type="Proteomes" id="UP001187471"/>
    </source>
</evidence>
<evidence type="ECO:0000313" key="6">
    <source>
        <dbReference type="EMBL" id="KAK2981563.1"/>
    </source>
</evidence>
<evidence type="ECO:0000256" key="1">
    <source>
        <dbReference type="ARBA" id="ARBA00005184"/>
    </source>
</evidence>
<reference evidence="6" key="1">
    <citation type="submission" date="2022-12" db="EMBL/GenBank/DDBJ databases">
        <title>Draft genome assemblies for two species of Escallonia (Escalloniales).</title>
        <authorList>
            <person name="Chanderbali A."/>
            <person name="Dervinis C."/>
            <person name="Anghel I."/>
            <person name="Soltis D."/>
            <person name="Soltis P."/>
            <person name="Zapata F."/>
        </authorList>
    </citation>
    <scope>NUCLEOTIDE SEQUENCE</scope>
    <source>
        <strain evidence="6">UCBG92.1500</strain>
        <tissue evidence="6">Leaf</tissue>
    </source>
</reference>
<accession>A0AA88R8V0</accession>
<protein>
    <recommendedName>
        <fullName evidence="5">Pectinesterase catalytic domain-containing protein</fullName>
    </recommendedName>
</protein>
<sequence length="135" mass="14882">MWKALLIGGQKQCWSEIDDAVCHGLQDFAAVAHMLCGRPSFSVLRSDFNATVAQDRSGDYIRITHTIVVAPVLSQTHDYAKTKPGIYDEHVEVWSNKSFIALIGDGTGTTKITHSRHHARGFSGPDSTTWSKLLV</sequence>
<proteinExistence type="predicted"/>
<evidence type="ECO:0000256" key="3">
    <source>
        <dbReference type="ARBA" id="ARBA00023085"/>
    </source>
</evidence>
<dbReference type="SUPFAM" id="SSF51126">
    <property type="entry name" value="Pectin lyase-like"/>
    <property type="match status" value="1"/>
</dbReference>
<dbReference type="EMBL" id="JAVXUO010001505">
    <property type="protein sequence ID" value="KAK2981563.1"/>
    <property type="molecule type" value="Genomic_DNA"/>
</dbReference>
<dbReference type="InterPro" id="IPR000070">
    <property type="entry name" value="Pectinesterase_cat"/>
</dbReference>
<comment type="caution">
    <text evidence="6">The sequence shown here is derived from an EMBL/GenBank/DDBJ whole genome shotgun (WGS) entry which is preliminary data.</text>
</comment>
<name>A0AA88R8V0_9ASTE</name>
<keyword evidence="2" id="KW-0378">Hydrolase</keyword>
<dbReference type="GO" id="GO:0042545">
    <property type="term" value="P:cell wall modification"/>
    <property type="evidence" value="ECO:0007669"/>
    <property type="project" value="InterPro"/>
</dbReference>